<organism evidence="2 3">
    <name type="scientific">Rothia terrae</name>
    <dbReference type="NCBI Taxonomy" id="396015"/>
    <lineage>
        <taxon>Bacteria</taxon>
        <taxon>Bacillati</taxon>
        <taxon>Actinomycetota</taxon>
        <taxon>Actinomycetes</taxon>
        <taxon>Micrococcales</taxon>
        <taxon>Micrococcaceae</taxon>
        <taxon>Rothia</taxon>
    </lineage>
</organism>
<evidence type="ECO:0000313" key="2">
    <source>
        <dbReference type="EMBL" id="QNV37750.1"/>
    </source>
</evidence>
<dbReference type="AlphaFoldDB" id="A0A7H2BDK4"/>
<keyword evidence="3" id="KW-1185">Reference proteome</keyword>
<feature type="transmembrane region" description="Helical" evidence="1">
    <location>
        <begin position="143"/>
        <end position="164"/>
    </location>
</feature>
<gene>
    <name evidence="2" type="ORF">IDM49_00005</name>
</gene>
<keyword evidence="1" id="KW-0472">Membrane</keyword>
<dbReference type="EMBL" id="CP061539">
    <property type="protein sequence ID" value="QNV37750.1"/>
    <property type="molecule type" value="Genomic_DNA"/>
</dbReference>
<reference evidence="2 3" key="1">
    <citation type="submission" date="2020-09" db="EMBL/GenBank/DDBJ databases">
        <title>Investigation of environmental microbes.</title>
        <authorList>
            <person name="Ou Y."/>
            <person name="Kang Q."/>
        </authorList>
    </citation>
    <scope>NUCLEOTIDE SEQUENCE [LARGE SCALE GENOMIC DNA]</scope>
    <source>
        <strain evidence="2 3">KJZ-14</strain>
    </source>
</reference>
<feature type="transmembrane region" description="Helical" evidence="1">
    <location>
        <begin position="184"/>
        <end position="208"/>
    </location>
</feature>
<dbReference type="RefSeq" id="WP_190724574.1">
    <property type="nucleotide sequence ID" value="NZ_CP061539.1"/>
</dbReference>
<evidence type="ECO:0000313" key="3">
    <source>
        <dbReference type="Proteomes" id="UP000516404"/>
    </source>
</evidence>
<dbReference type="KEGG" id="rter:IDM49_00005"/>
<accession>A0A7H2BDK4</accession>
<keyword evidence="1" id="KW-0812">Transmembrane</keyword>
<feature type="transmembrane region" description="Helical" evidence="1">
    <location>
        <begin position="265"/>
        <end position="285"/>
    </location>
</feature>
<dbReference type="Proteomes" id="UP000516404">
    <property type="component" value="Chromosome"/>
</dbReference>
<evidence type="ECO:0000256" key="1">
    <source>
        <dbReference type="SAM" id="Phobius"/>
    </source>
</evidence>
<feature type="transmembrane region" description="Helical" evidence="1">
    <location>
        <begin position="101"/>
        <end position="122"/>
    </location>
</feature>
<sequence length="293" mass="31681">MTATTSVTPRTSTYANHKLSFWGVLRSEALKFRTLTTNWVMTLVIGAVLVLLALAVGAAINQLYSYTTDPQLAADAAERGAMPQSVEGIVDMAYGLGGSGMQLACMLIASVAVVFIASEYATHQINTTLTAVPKRSMVYLAKLIIVSIYAFVIGFVFAAISYFVGLMLVNDNIANQVDFNSGVVMNWLGVAIFSMLMAWMGLGFGALLRNNAGGIVLVVVLMFVISLVFMMFPWEWATDFAKYLPMAMGETIIGYGLPDDAEIGYVQAGGILALWSAIPALLGYLRFRFTDPK</sequence>
<proteinExistence type="predicted"/>
<feature type="transmembrane region" description="Helical" evidence="1">
    <location>
        <begin position="215"/>
        <end position="234"/>
    </location>
</feature>
<name>A0A7H2BDK4_9MICC</name>
<dbReference type="GeneID" id="96622603"/>
<keyword evidence="1" id="KW-1133">Transmembrane helix</keyword>
<feature type="transmembrane region" description="Helical" evidence="1">
    <location>
        <begin position="39"/>
        <end position="60"/>
    </location>
</feature>
<evidence type="ECO:0008006" key="4">
    <source>
        <dbReference type="Google" id="ProtNLM"/>
    </source>
</evidence>
<protein>
    <recommendedName>
        <fullName evidence="4">ABC transporter permease</fullName>
    </recommendedName>
</protein>